<evidence type="ECO:0000259" key="1">
    <source>
        <dbReference type="Pfam" id="PF00485"/>
    </source>
</evidence>
<reference evidence="2" key="2">
    <citation type="submission" date="2025-09" db="UniProtKB">
        <authorList>
            <consortium name="Ensembl"/>
        </authorList>
    </citation>
    <scope>IDENTIFICATION</scope>
</reference>
<dbReference type="InterPro" id="IPR027417">
    <property type="entry name" value="P-loop_NTPase"/>
</dbReference>
<dbReference type="InterPro" id="IPR006083">
    <property type="entry name" value="PRK/URK"/>
</dbReference>
<protein>
    <recommendedName>
        <fullName evidence="1">Phosphoribulokinase/uridine kinase domain-containing protein</fullName>
    </recommendedName>
</protein>
<dbReference type="Pfam" id="PF00485">
    <property type="entry name" value="PRK"/>
    <property type="match status" value="1"/>
</dbReference>
<dbReference type="GO" id="GO:0005524">
    <property type="term" value="F:ATP binding"/>
    <property type="evidence" value="ECO:0007669"/>
    <property type="project" value="InterPro"/>
</dbReference>
<dbReference type="Proteomes" id="UP000694555">
    <property type="component" value="Unplaced"/>
</dbReference>
<evidence type="ECO:0000313" key="2">
    <source>
        <dbReference type="Ensembl" id="ENSBJAP00000014496.1"/>
    </source>
</evidence>
<dbReference type="Gene3D" id="3.40.50.300">
    <property type="entry name" value="P-loop containing nucleotide triphosphate hydrolases"/>
    <property type="match status" value="1"/>
</dbReference>
<reference evidence="2" key="1">
    <citation type="submission" date="2025-08" db="UniProtKB">
        <authorList>
            <consortium name="Ensembl"/>
        </authorList>
    </citation>
    <scope>IDENTIFICATION</scope>
</reference>
<evidence type="ECO:0000313" key="3">
    <source>
        <dbReference type="Proteomes" id="UP000694555"/>
    </source>
</evidence>
<sequence>MHPGMAVTWGHPPCVAQTPLAADLPPLLFLSQSSVCSKIVQLLGQNEVDYRQKQVVIVSQDSFYRVLTSEQKSKALKGQFNFDHPDAFDNELIVKTLKEITEGKTVQIPVYDFVSHSRSNSRSCLAVPLLTPCGAVPASPNRLSLRLRHS</sequence>
<feature type="domain" description="Phosphoribulokinase/uridine kinase" evidence="1">
    <location>
        <begin position="32"/>
        <end position="121"/>
    </location>
</feature>
<name>A0A8C0BCF8_9AVES</name>
<dbReference type="AlphaFoldDB" id="A0A8C0BCF8"/>
<organism evidence="2 3">
    <name type="scientific">Buteo japonicus</name>
    <dbReference type="NCBI Taxonomy" id="224669"/>
    <lineage>
        <taxon>Eukaryota</taxon>
        <taxon>Metazoa</taxon>
        <taxon>Chordata</taxon>
        <taxon>Craniata</taxon>
        <taxon>Vertebrata</taxon>
        <taxon>Euteleostomi</taxon>
        <taxon>Archelosauria</taxon>
        <taxon>Archosauria</taxon>
        <taxon>Dinosauria</taxon>
        <taxon>Saurischia</taxon>
        <taxon>Theropoda</taxon>
        <taxon>Coelurosauria</taxon>
        <taxon>Aves</taxon>
        <taxon>Neognathae</taxon>
        <taxon>Neoaves</taxon>
        <taxon>Telluraves</taxon>
        <taxon>Accipitrimorphae</taxon>
        <taxon>Accipitriformes</taxon>
        <taxon>Accipitridae</taxon>
        <taxon>Accipitrinae</taxon>
        <taxon>Buteo</taxon>
    </lineage>
</organism>
<dbReference type="UniPathway" id="UPA00579">
    <property type="reaction ID" value="UER00640"/>
</dbReference>
<proteinExistence type="predicted"/>
<accession>A0A8C0BCF8</accession>
<dbReference type="Ensembl" id="ENSBJAT00000014891.1">
    <property type="protein sequence ID" value="ENSBJAP00000014496.1"/>
    <property type="gene ID" value="ENSBJAG00000009626.1"/>
</dbReference>
<dbReference type="GO" id="GO:0016301">
    <property type="term" value="F:kinase activity"/>
    <property type="evidence" value="ECO:0007669"/>
    <property type="project" value="InterPro"/>
</dbReference>
<keyword evidence="3" id="KW-1185">Reference proteome</keyword>
<dbReference type="PANTHER" id="PTHR10285">
    <property type="entry name" value="URIDINE KINASE"/>
    <property type="match status" value="1"/>
</dbReference>
<dbReference type="SUPFAM" id="SSF52540">
    <property type="entry name" value="P-loop containing nucleoside triphosphate hydrolases"/>
    <property type="match status" value="1"/>
</dbReference>
<dbReference type="GO" id="GO:0044211">
    <property type="term" value="P:CTP salvage"/>
    <property type="evidence" value="ECO:0007669"/>
    <property type="project" value="UniProtKB-UniPathway"/>
</dbReference>